<dbReference type="Gene3D" id="6.10.160.10">
    <property type="match status" value="1"/>
</dbReference>
<keyword evidence="4 7" id="KW-0689">Ribosomal protein</keyword>
<dbReference type="InterPro" id="IPR005813">
    <property type="entry name" value="Ribosomal_bL20"/>
</dbReference>
<evidence type="ECO:0000256" key="6">
    <source>
        <dbReference type="ARBA" id="ARBA00035172"/>
    </source>
</evidence>
<dbReference type="SUPFAM" id="SSF74731">
    <property type="entry name" value="Ribosomal protein L20"/>
    <property type="match status" value="1"/>
</dbReference>
<dbReference type="PRINTS" id="PR00062">
    <property type="entry name" value="RIBOSOMALL20"/>
</dbReference>
<dbReference type="Pfam" id="PF00453">
    <property type="entry name" value="Ribosomal_L20"/>
    <property type="match status" value="1"/>
</dbReference>
<evidence type="ECO:0000256" key="3">
    <source>
        <dbReference type="ARBA" id="ARBA00022884"/>
    </source>
</evidence>
<accession>A0A532VAH6</accession>
<gene>
    <name evidence="7" type="primary">rplT</name>
    <name evidence="9" type="ORF">CEE36_00255</name>
</gene>
<dbReference type="EMBL" id="NJBO01000001">
    <property type="protein sequence ID" value="TKJ44210.1"/>
    <property type="molecule type" value="Genomic_DNA"/>
</dbReference>
<evidence type="ECO:0000313" key="10">
    <source>
        <dbReference type="Proteomes" id="UP000317778"/>
    </source>
</evidence>
<evidence type="ECO:0000256" key="4">
    <source>
        <dbReference type="ARBA" id="ARBA00022980"/>
    </source>
</evidence>
<reference evidence="9 10" key="1">
    <citation type="submission" date="2017-06" db="EMBL/GenBank/DDBJ databases">
        <title>Novel microbial phyla capable of carbon fixation and sulfur reduction in deep-sea sediments.</title>
        <authorList>
            <person name="Huang J."/>
            <person name="Baker B."/>
            <person name="Wang Y."/>
        </authorList>
    </citation>
    <scope>NUCLEOTIDE SEQUENCE [LARGE SCALE GENOMIC DNA]</scope>
    <source>
        <strain evidence="9">B3_TA06</strain>
    </source>
</reference>
<evidence type="ECO:0000256" key="1">
    <source>
        <dbReference type="ARBA" id="ARBA00007698"/>
    </source>
</evidence>
<dbReference type="GO" id="GO:0000027">
    <property type="term" value="P:ribosomal large subunit assembly"/>
    <property type="evidence" value="ECO:0007669"/>
    <property type="project" value="UniProtKB-UniRule"/>
</dbReference>
<dbReference type="AlphaFoldDB" id="A0A532VAH6"/>
<sequence>MPRVKGGPTGHARIKKWRRHAKGYWGARHRLTRSIRNAVQKAWEMSYRDRRRKKRQMRALWNIRINAALRPLGLNYSRFIYGLKQEGIELSRKTLAQLAVENPEDFGALVGKVKEGLDAGKASSS</sequence>
<dbReference type="GO" id="GO:0019843">
    <property type="term" value="F:rRNA binding"/>
    <property type="evidence" value="ECO:0007669"/>
    <property type="project" value="UniProtKB-UniRule"/>
</dbReference>
<dbReference type="PROSITE" id="PS00937">
    <property type="entry name" value="RIBOSOMAL_L20"/>
    <property type="match status" value="1"/>
</dbReference>
<dbReference type="Proteomes" id="UP000317778">
    <property type="component" value="Unassembled WGS sequence"/>
</dbReference>
<evidence type="ECO:0000256" key="8">
    <source>
        <dbReference type="RuleBase" id="RU000560"/>
    </source>
</evidence>
<evidence type="ECO:0000313" key="9">
    <source>
        <dbReference type="EMBL" id="TKJ44210.1"/>
    </source>
</evidence>
<dbReference type="GO" id="GO:0003735">
    <property type="term" value="F:structural constituent of ribosome"/>
    <property type="evidence" value="ECO:0007669"/>
    <property type="project" value="InterPro"/>
</dbReference>
<comment type="caution">
    <text evidence="9">The sequence shown here is derived from an EMBL/GenBank/DDBJ whole genome shotgun (WGS) entry which is preliminary data.</text>
</comment>
<dbReference type="Gene3D" id="1.10.1900.20">
    <property type="entry name" value="Ribosomal protein L20"/>
    <property type="match status" value="1"/>
</dbReference>
<keyword evidence="3 7" id="KW-0694">RNA-binding</keyword>
<name>A0A532VAH6_UNCT6</name>
<evidence type="ECO:0000256" key="2">
    <source>
        <dbReference type="ARBA" id="ARBA00022730"/>
    </source>
</evidence>
<dbReference type="NCBIfam" id="TIGR01032">
    <property type="entry name" value="rplT_bact"/>
    <property type="match status" value="1"/>
</dbReference>
<dbReference type="FunFam" id="1.10.1900.20:FF:000001">
    <property type="entry name" value="50S ribosomal protein L20"/>
    <property type="match status" value="1"/>
</dbReference>
<dbReference type="CDD" id="cd07026">
    <property type="entry name" value="Ribosomal_L20"/>
    <property type="match status" value="1"/>
</dbReference>
<dbReference type="InterPro" id="IPR035566">
    <property type="entry name" value="Ribosomal_protein_bL20_C"/>
</dbReference>
<evidence type="ECO:0000256" key="5">
    <source>
        <dbReference type="ARBA" id="ARBA00023274"/>
    </source>
</evidence>
<dbReference type="PANTHER" id="PTHR10986">
    <property type="entry name" value="39S RIBOSOMAL PROTEIN L20"/>
    <property type="match status" value="1"/>
</dbReference>
<comment type="similarity">
    <text evidence="1 7 8">Belongs to the bacterial ribosomal protein bL20 family.</text>
</comment>
<comment type="function">
    <text evidence="7 8">Binds directly to 23S ribosomal RNA and is necessary for the in vitro assembly process of the 50S ribosomal subunit. It is not involved in the protein synthesizing functions of that subunit.</text>
</comment>
<dbReference type="InterPro" id="IPR049946">
    <property type="entry name" value="RIBOSOMAL_L20_CS"/>
</dbReference>
<dbReference type="GO" id="GO:0006412">
    <property type="term" value="P:translation"/>
    <property type="evidence" value="ECO:0007669"/>
    <property type="project" value="InterPro"/>
</dbReference>
<protein>
    <recommendedName>
        <fullName evidence="6 7">Large ribosomal subunit protein bL20</fullName>
    </recommendedName>
</protein>
<proteinExistence type="inferred from homology"/>
<dbReference type="GO" id="GO:0005840">
    <property type="term" value="C:ribosome"/>
    <property type="evidence" value="ECO:0007669"/>
    <property type="project" value="UniProtKB-KW"/>
</dbReference>
<organism evidence="9 10">
    <name type="scientific">candidate division TA06 bacterium B3_TA06</name>
    <dbReference type="NCBI Taxonomy" id="2012487"/>
    <lineage>
        <taxon>Bacteria</taxon>
        <taxon>Bacteria division TA06</taxon>
    </lineage>
</organism>
<keyword evidence="2 7" id="KW-0699">rRNA-binding</keyword>
<keyword evidence="5 7" id="KW-0687">Ribonucleoprotein</keyword>
<dbReference type="GO" id="GO:1990904">
    <property type="term" value="C:ribonucleoprotein complex"/>
    <property type="evidence" value="ECO:0007669"/>
    <property type="project" value="UniProtKB-KW"/>
</dbReference>
<dbReference type="HAMAP" id="MF_00382">
    <property type="entry name" value="Ribosomal_bL20"/>
    <property type="match status" value="1"/>
</dbReference>
<evidence type="ECO:0000256" key="7">
    <source>
        <dbReference type="HAMAP-Rule" id="MF_00382"/>
    </source>
</evidence>